<keyword evidence="3 6" id="KW-0812">Transmembrane</keyword>
<dbReference type="AlphaFoldDB" id="A0A2N7TRW6"/>
<dbReference type="InterPro" id="IPR007156">
    <property type="entry name" value="MamQ_LemA"/>
</dbReference>
<evidence type="ECO:0000256" key="1">
    <source>
        <dbReference type="ARBA" id="ARBA00004167"/>
    </source>
</evidence>
<evidence type="ECO:0000313" key="7">
    <source>
        <dbReference type="EMBL" id="PMR70906.1"/>
    </source>
</evidence>
<feature type="transmembrane region" description="Helical" evidence="6">
    <location>
        <begin position="12"/>
        <end position="33"/>
    </location>
</feature>
<dbReference type="SUPFAM" id="SSF140478">
    <property type="entry name" value="LemA-like"/>
    <property type="match status" value="1"/>
</dbReference>
<dbReference type="EMBL" id="PNRE01000023">
    <property type="protein sequence ID" value="PMR70906.1"/>
    <property type="molecule type" value="Genomic_DNA"/>
</dbReference>
<name>A0A2N7TRW6_9GAMM</name>
<keyword evidence="4 6" id="KW-1133">Transmembrane helix</keyword>
<dbReference type="PANTHER" id="PTHR34478:SF2">
    <property type="entry name" value="MEMBRANE PROTEIN"/>
    <property type="match status" value="1"/>
</dbReference>
<keyword evidence="8" id="KW-1185">Reference proteome</keyword>
<dbReference type="GO" id="GO:0016020">
    <property type="term" value="C:membrane"/>
    <property type="evidence" value="ECO:0007669"/>
    <property type="project" value="UniProtKB-SubCell"/>
</dbReference>
<evidence type="ECO:0000256" key="2">
    <source>
        <dbReference type="ARBA" id="ARBA00008854"/>
    </source>
</evidence>
<dbReference type="Pfam" id="PF04011">
    <property type="entry name" value="LemA"/>
    <property type="match status" value="1"/>
</dbReference>
<evidence type="ECO:0000256" key="5">
    <source>
        <dbReference type="ARBA" id="ARBA00023136"/>
    </source>
</evidence>
<keyword evidence="5 6" id="KW-0472">Membrane</keyword>
<evidence type="ECO:0000256" key="3">
    <source>
        <dbReference type="ARBA" id="ARBA00022692"/>
    </source>
</evidence>
<proteinExistence type="inferred from homology"/>
<evidence type="ECO:0000313" key="8">
    <source>
        <dbReference type="Proteomes" id="UP000235346"/>
    </source>
</evidence>
<organism evidence="7 8">
    <name type="scientific">Halomonas heilongjiangensis</name>
    <dbReference type="NCBI Taxonomy" id="1387883"/>
    <lineage>
        <taxon>Bacteria</taxon>
        <taxon>Pseudomonadati</taxon>
        <taxon>Pseudomonadota</taxon>
        <taxon>Gammaproteobacteria</taxon>
        <taxon>Oceanospirillales</taxon>
        <taxon>Halomonadaceae</taxon>
        <taxon>Halomonas</taxon>
    </lineage>
</organism>
<dbReference type="Gene3D" id="1.20.1440.20">
    <property type="entry name" value="LemA-like domain"/>
    <property type="match status" value="1"/>
</dbReference>
<dbReference type="Proteomes" id="UP000235346">
    <property type="component" value="Unassembled WGS sequence"/>
</dbReference>
<comment type="caution">
    <text evidence="7">The sequence shown here is derived from an EMBL/GenBank/DDBJ whole genome shotgun (WGS) entry which is preliminary data.</text>
</comment>
<reference evidence="7 8" key="1">
    <citation type="submission" date="2018-01" db="EMBL/GenBank/DDBJ databases">
        <title>Halomonas endophytica sp. nov., isolated from storage liquid in the stems of Populus euphratica.</title>
        <authorList>
            <person name="Chen C."/>
        </authorList>
    </citation>
    <scope>NUCLEOTIDE SEQUENCE [LARGE SCALE GENOMIC DNA]</scope>
    <source>
        <strain evidence="7 8">DSM 26881</strain>
    </source>
</reference>
<dbReference type="InterPro" id="IPR023353">
    <property type="entry name" value="LemA-like_dom_sf"/>
</dbReference>
<dbReference type="RefSeq" id="WP_102626711.1">
    <property type="nucleotide sequence ID" value="NZ_PDOH01000045.1"/>
</dbReference>
<sequence>MDAGNGKRGIDGGIVRLLIIVLLGVGLISVPWLTHSRLVAGEEAVDAAWADVESNLQRRADLVPNLVRSLRQYMTHESETLVRLVRERAEALSEALGEAHEIETSRIAGLDAALSQDLGRLMRQAGEHPDLRSGDQFLRFQAQLEGSENRLNVARMRYNEAVREYNAGLRGFVGRWVAEPMGLRSRDYFEASPAATEPFAVEF</sequence>
<comment type="similarity">
    <text evidence="2">Belongs to the LemA family.</text>
</comment>
<protein>
    <submittedName>
        <fullName evidence="7">LemA family protein</fullName>
    </submittedName>
</protein>
<gene>
    <name evidence="7" type="ORF">C1H66_04450</name>
</gene>
<evidence type="ECO:0000256" key="4">
    <source>
        <dbReference type="ARBA" id="ARBA00022989"/>
    </source>
</evidence>
<accession>A0A2N7TRW6</accession>
<dbReference type="PANTHER" id="PTHR34478">
    <property type="entry name" value="PROTEIN LEMA"/>
    <property type="match status" value="1"/>
</dbReference>
<evidence type="ECO:0000256" key="6">
    <source>
        <dbReference type="SAM" id="Phobius"/>
    </source>
</evidence>
<dbReference type="OrthoDB" id="9804152at2"/>
<comment type="subcellular location">
    <subcellularLocation>
        <location evidence="1">Membrane</location>
        <topology evidence="1">Single-pass membrane protein</topology>
    </subcellularLocation>
</comment>